<evidence type="ECO:0000259" key="6">
    <source>
        <dbReference type="Pfam" id="PF07298"/>
    </source>
</evidence>
<dbReference type="Proteomes" id="UP001623232">
    <property type="component" value="Chromosome"/>
</dbReference>
<evidence type="ECO:0000256" key="2">
    <source>
        <dbReference type="ARBA" id="ARBA00022692"/>
    </source>
</evidence>
<proteinExistence type="predicted"/>
<name>A0ABZ2XYM3_9RHOB</name>
<feature type="transmembrane region" description="Helical" evidence="5">
    <location>
        <begin position="224"/>
        <end position="245"/>
    </location>
</feature>
<dbReference type="EMBL" id="CP123584">
    <property type="protein sequence ID" value="WZK90377.1"/>
    <property type="molecule type" value="Genomic_DNA"/>
</dbReference>
<keyword evidence="4 5" id="KW-0472">Membrane</keyword>
<dbReference type="InterPro" id="IPR009915">
    <property type="entry name" value="NnrU_dom"/>
</dbReference>
<keyword evidence="3 5" id="KW-1133">Transmembrane helix</keyword>
<evidence type="ECO:0000256" key="5">
    <source>
        <dbReference type="SAM" id="Phobius"/>
    </source>
</evidence>
<accession>A0ABZ2XYM3</accession>
<evidence type="ECO:0000313" key="8">
    <source>
        <dbReference type="Proteomes" id="UP001623232"/>
    </source>
</evidence>
<evidence type="ECO:0000256" key="4">
    <source>
        <dbReference type="ARBA" id="ARBA00023136"/>
    </source>
</evidence>
<feature type="transmembrane region" description="Helical" evidence="5">
    <location>
        <begin position="67"/>
        <end position="92"/>
    </location>
</feature>
<keyword evidence="8" id="KW-1185">Reference proteome</keyword>
<dbReference type="RefSeq" id="WP_406649066.1">
    <property type="nucleotide sequence ID" value="NZ_CP123584.1"/>
</dbReference>
<comment type="subcellular location">
    <subcellularLocation>
        <location evidence="1">Membrane</location>
        <topology evidence="1">Multi-pass membrane protein</topology>
    </subcellularLocation>
</comment>
<sequence>MRHLWCVPGHLANPRNPTDDVRQHTAIKEAEMGGWGEFGAAMVVFLLSHAIPVRPPVRPWLVARMGLVPYLVCYSILSIGVLIWLVLAARYAPYIQVLPDWEGWRWAPVLIMPLVCWLAVAGLGTSNPLSFGGMKRGEFDRENPGVLGFTRHPLPMALALWSGAHLLAKGDLAHVILFGVFAGFAVMAMKMLDLRKQRLMGVGAWQDLACNTSLFNPAALRPRLWQVAAAIAIFVVLFHLHLPIIGFSPLP</sequence>
<evidence type="ECO:0000256" key="3">
    <source>
        <dbReference type="ARBA" id="ARBA00022989"/>
    </source>
</evidence>
<evidence type="ECO:0000256" key="1">
    <source>
        <dbReference type="ARBA" id="ARBA00004141"/>
    </source>
</evidence>
<keyword evidence="2 5" id="KW-0812">Transmembrane</keyword>
<feature type="domain" description="NnrU" evidence="6">
    <location>
        <begin position="40"/>
        <end position="249"/>
    </location>
</feature>
<reference evidence="7 8" key="1">
    <citation type="submission" date="2023-04" db="EMBL/GenBank/DDBJ databases">
        <title>Complete genome sequence of Alisedimentitalea scapharcae.</title>
        <authorList>
            <person name="Rong J.-C."/>
            <person name="Yi M.-L."/>
            <person name="Zhao Q."/>
        </authorList>
    </citation>
    <scope>NUCLEOTIDE SEQUENCE [LARGE SCALE GENOMIC DNA]</scope>
    <source>
        <strain evidence="7 8">KCTC 42119</strain>
    </source>
</reference>
<feature type="transmembrane region" description="Helical" evidence="5">
    <location>
        <begin position="38"/>
        <end position="55"/>
    </location>
</feature>
<organism evidence="7 8">
    <name type="scientific">Aliisedimentitalea scapharcae</name>
    <dbReference type="NCBI Taxonomy" id="1524259"/>
    <lineage>
        <taxon>Bacteria</taxon>
        <taxon>Pseudomonadati</taxon>
        <taxon>Pseudomonadota</taxon>
        <taxon>Alphaproteobacteria</taxon>
        <taxon>Rhodobacterales</taxon>
        <taxon>Roseobacteraceae</taxon>
        <taxon>Aliisedimentitalea</taxon>
    </lineage>
</organism>
<protein>
    <submittedName>
        <fullName evidence="7">NnrU family protein</fullName>
    </submittedName>
</protein>
<gene>
    <name evidence="7" type="ORF">QEZ52_07500</name>
</gene>
<feature type="transmembrane region" description="Helical" evidence="5">
    <location>
        <begin position="172"/>
        <end position="192"/>
    </location>
</feature>
<feature type="transmembrane region" description="Helical" evidence="5">
    <location>
        <begin position="104"/>
        <end position="125"/>
    </location>
</feature>
<evidence type="ECO:0000313" key="7">
    <source>
        <dbReference type="EMBL" id="WZK90377.1"/>
    </source>
</evidence>
<dbReference type="Pfam" id="PF07298">
    <property type="entry name" value="NnrU"/>
    <property type="match status" value="1"/>
</dbReference>